<dbReference type="PROSITE" id="PS00518">
    <property type="entry name" value="ZF_RING_1"/>
    <property type="match status" value="1"/>
</dbReference>
<dbReference type="InterPro" id="IPR013083">
    <property type="entry name" value="Znf_RING/FYVE/PHD"/>
</dbReference>
<evidence type="ECO:0000313" key="9">
    <source>
        <dbReference type="RefSeq" id="XP_034253014.1"/>
    </source>
</evidence>
<dbReference type="InParanoid" id="A0A6P9A6W4"/>
<dbReference type="SUPFAM" id="SSF57850">
    <property type="entry name" value="RING/U-box"/>
    <property type="match status" value="1"/>
</dbReference>
<dbReference type="GeneID" id="117652312"/>
<dbReference type="InterPro" id="IPR017907">
    <property type="entry name" value="Znf_RING_CS"/>
</dbReference>
<keyword evidence="2 4" id="KW-0863">Zinc-finger</keyword>
<dbReference type="Proteomes" id="UP000515158">
    <property type="component" value="Unplaced"/>
</dbReference>
<feature type="region of interest" description="Disordered" evidence="6">
    <location>
        <begin position="312"/>
        <end position="331"/>
    </location>
</feature>
<keyword evidence="1" id="KW-0479">Metal-binding</keyword>
<proteinExistence type="predicted"/>
<dbReference type="InterPro" id="IPR001841">
    <property type="entry name" value="Znf_RING"/>
</dbReference>
<dbReference type="KEGG" id="tpal:117652312"/>
<dbReference type="AlphaFoldDB" id="A0A6P9A6W4"/>
<sequence>MLITVTGCELSVKCEIMQMSCPKCSKPFDLGDKRPKAIKCGHSVCLTCLRFHPTKTCPIPGCNKRFAESADLLPDNAHLYCQLQIEFALAEERKPKTREAQERKPSTVEAVVQTEGLPDVVAVPREPKVDVKVQPSNKFWCLECDRRASIECIDRDLHTVRNWLGVHATRYVQVKGQLDALSSAESSLDSLQEVLDTAGREAAPELEAWRGRLEEERRVLLEARSRLEAALAGDAAAWDQAKEATPECALSQEASQLLAHLSAPSASFSFRFQAGDSASWSASLAVREDPLARHLLCRSLLKGCLQREALQNQESERLEREQERLRQESLERERLQREEERLQRERQEQERLEQEQKRLQQALEEQQRLQRERLQHEREERDREAKKREEQLELEEMEYAASAVQWEEKPNEEAISREEATLRIRQGCKVFLRDDSVRSGDVVQLQDGRALVLWGRRDRSEHSVTGLRTKPGLAMHYQNIKRLRCTPQFDLAEASRGDDIHYKTRLLISNSFEQMRSLVRLRCDVSAAWTERVLEQAAPSVQNLVVAAPSQRHLAQMKGMPLLQRLYITTKTEDDMSLPPQLEELYFKEVTPKVLAQVPQLSRLKRLEIHCTFASPLPVMTFPRVDAGLQWLRVGVYPLATGMALVRAHSASLEELELVAAADAPYGCPDIAHELRRCKLKSLKRMVLLREARDAFCRHEAAACRQQKVAIWNALMETGSLPVVLCSVCDDLVSPIVID</sequence>
<protein>
    <submittedName>
        <fullName evidence="9">Uncharacterized protein LOC117652312 isoform X1</fullName>
    </submittedName>
</protein>
<feature type="domain" description="RING-type" evidence="7">
    <location>
        <begin position="21"/>
        <end position="59"/>
    </location>
</feature>
<evidence type="ECO:0000256" key="3">
    <source>
        <dbReference type="ARBA" id="ARBA00022833"/>
    </source>
</evidence>
<evidence type="ECO:0000256" key="1">
    <source>
        <dbReference type="ARBA" id="ARBA00022723"/>
    </source>
</evidence>
<keyword evidence="3" id="KW-0862">Zinc</keyword>
<evidence type="ECO:0000256" key="4">
    <source>
        <dbReference type="PROSITE-ProRule" id="PRU00175"/>
    </source>
</evidence>
<name>A0A6P9A6W4_THRPL</name>
<evidence type="ECO:0000256" key="5">
    <source>
        <dbReference type="SAM" id="Coils"/>
    </source>
</evidence>
<evidence type="ECO:0000259" key="7">
    <source>
        <dbReference type="PROSITE" id="PS50089"/>
    </source>
</evidence>
<evidence type="ECO:0000313" key="8">
    <source>
        <dbReference type="Proteomes" id="UP000515158"/>
    </source>
</evidence>
<feature type="coiled-coil region" evidence="5">
    <location>
        <begin position="181"/>
        <end position="230"/>
    </location>
</feature>
<organism evidence="9">
    <name type="scientific">Thrips palmi</name>
    <name type="common">Melon thrips</name>
    <dbReference type="NCBI Taxonomy" id="161013"/>
    <lineage>
        <taxon>Eukaryota</taxon>
        <taxon>Metazoa</taxon>
        <taxon>Ecdysozoa</taxon>
        <taxon>Arthropoda</taxon>
        <taxon>Hexapoda</taxon>
        <taxon>Insecta</taxon>
        <taxon>Pterygota</taxon>
        <taxon>Neoptera</taxon>
        <taxon>Paraneoptera</taxon>
        <taxon>Thysanoptera</taxon>
        <taxon>Terebrantia</taxon>
        <taxon>Thripoidea</taxon>
        <taxon>Thripidae</taxon>
        <taxon>Thrips</taxon>
    </lineage>
</organism>
<evidence type="ECO:0000256" key="6">
    <source>
        <dbReference type="SAM" id="MobiDB-lite"/>
    </source>
</evidence>
<reference evidence="9" key="1">
    <citation type="submission" date="2025-08" db="UniProtKB">
        <authorList>
            <consortium name="RefSeq"/>
        </authorList>
    </citation>
    <scope>IDENTIFICATION</scope>
    <source>
        <tissue evidence="9">Total insect</tissue>
    </source>
</reference>
<gene>
    <name evidence="9" type="primary">LOC117652312</name>
</gene>
<accession>A0A6P9A6W4</accession>
<dbReference type="Gene3D" id="3.30.40.10">
    <property type="entry name" value="Zinc/RING finger domain, C3HC4 (zinc finger)"/>
    <property type="match status" value="1"/>
</dbReference>
<dbReference type="GO" id="GO:0008270">
    <property type="term" value="F:zinc ion binding"/>
    <property type="evidence" value="ECO:0007669"/>
    <property type="project" value="UniProtKB-KW"/>
</dbReference>
<feature type="compositionally biased region" description="Basic and acidic residues" evidence="6">
    <location>
        <begin position="314"/>
        <end position="331"/>
    </location>
</feature>
<keyword evidence="5" id="KW-0175">Coiled coil</keyword>
<dbReference type="RefSeq" id="XP_034253014.1">
    <property type="nucleotide sequence ID" value="XM_034397123.1"/>
</dbReference>
<keyword evidence="8" id="KW-1185">Reference proteome</keyword>
<feature type="region of interest" description="Disordered" evidence="6">
    <location>
        <begin position="370"/>
        <end position="391"/>
    </location>
</feature>
<dbReference type="PROSITE" id="PS50089">
    <property type="entry name" value="ZF_RING_2"/>
    <property type="match status" value="1"/>
</dbReference>
<evidence type="ECO:0000256" key="2">
    <source>
        <dbReference type="ARBA" id="ARBA00022771"/>
    </source>
</evidence>